<sequence>MSSLQYLTCRQPHTVRGVAGWSAHCIRFVMPLVTCYQGCYRLVGPSRPLYYVVSRLLSGVRYGSPRISGGRAPAHRRWPHRRRPLTSKGSGCRAQRRRPNARKAVVTARTGGGCGQRRHHTQGGGLPRPLAAAAGRGGVAPAR</sequence>
<reference evidence="2 3" key="1">
    <citation type="journal article" date="2014" name="Agronomy (Basel)">
        <title>A Draft Genome Sequence for Ensete ventricosum, the Drought-Tolerant Tree Against Hunger.</title>
        <authorList>
            <person name="Harrison J."/>
            <person name="Moore K.A."/>
            <person name="Paszkiewicz K."/>
            <person name="Jones T."/>
            <person name="Grant M."/>
            <person name="Ambacheew D."/>
            <person name="Muzemil S."/>
            <person name="Studholme D.J."/>
        </authorList>
    </citation>
    <scope>NUCLEOTIDE SEQUENCE [LARGE SCALE GENOMIC DNA]</scope>
</reference>
<evidence type="ECO:0000313" key="2">
    <source>
        <dbReference type="EMBL" id="RRT60972.1"/>
    </source>
</evidence>
<dbReference type="EMBL" id="AMZH03007581">
    <property type="protein sequence ID" value="RRT60972.1"/>
    <property type="molecule type" value="Genomic_DNA"/>
</dbReference>
<feature type="compositionally biased region" description="Basic residues" evidence="1">
    <location>
        <begin position="73"/>
        <end position="85"/>
    </location>
</feature>
<comment type="caution">
    <text evidence="2">The sequence shown here is derived from an EMBL/GenBank/DDBJ whole genome shotgun (WGS) entry which is preliminary data.</text>
</comment>
<feature type="compositionally biased region" description="Low complexity" evidence="1">
    <location>
        <begin position="127"/>
        <end position="143"/>
    </location>
</feature>
<accession>A0A426ZAI9</accession>
<evidence type="ECO:0000313" key="3">
    <source>
        <dbReference type="Proteomes" id="UP000287651"/>
    </source>
</evidence>
<evidence type="ECO:0000256" key="1">
    <source>
        <dbReference type="SAM" id="MobiDB-lite"/>
    </source>
</evidence>
<protein>
    <submittedName>
        <fullName evidence="2">Uncharacterized protein</fullName>
    </submittedName>
</protein>
<feature type="region of interest" description="Disordered" evidence="1">
    <location>
        <begin position="66"/>
        <end position="143"/>
    </location>
</feature>
<gene>
    <name evidence="2" type="ORF">B296_00004940</name>
</gene>
<organism evidence="2 3">
    <name type="scientific">Ensete ventricosum</name>
    <name type="common">Abyssinian banana</name>
    <name type="synonym">Musa ensete</name>
    <dbReference type="NCBI Taxonomy" id="4639"/>
    <lineage>
        <taxon>Eukaryota</taxon>
        <taxon>Viridiplantae</taxon>
        <taxon>Streptophyta</taxon>
        <taxon>Embryophyta</taxon>
        <taxon>Tracheophyta</taxon>
        <taxon>Spermatophyta</taxon>
        <taxon>Magnoliopsida</taxon>
        <taxon>Liliopsida</taxon>
        <taxon>Zingiberales</taxon>
        <taxon>Musaceae</taxon>
        <taxon>Ensete</taxon>
    </lineage>
</organism>
<name>A0A426ZAI9_ENSVE</name>
<dbReference type="AlphaFoldDB" id="A0A426ZAI9"/>
<dbReference type="Proteomes" id="UP000287651">
    <property type="component" value="Unassembled WGS sequence"/>
</dbReference>
<proteinExistence type="predicted"/>